<gene>
    <name evidence="2" type="ORF">BATDEDRAFT_36635</name>
</gene>
<accession>F4NWC2</accession>
<reference evidence="2 3" key="1">
    <citation type="submission" date="2009-12" db="EMBL/GenBank/DDBJ databases">
        <title>The draft genome of Batrachochytrium dendrobatidis.</title>
        <authorList>
            <consortium name="US DOE Joint Genome Institute (JGI-PGF)"/>
            <person name="Kuo A."/>
            <person name="Salamov A."/>
            <person name="Schmutz J."/>
            <person name="Lucas S."/>
            <person name="Pitluck S."/>
            <person name="Rosenblum E."/>
            <person name="Stajich J."/>
            <person name="Eisen M."/>
            <person name="Grigoriev I.V."/>
        </authorList>
    </citation>
    <scope>NUCLEOTIDE SEQUENCE [LARGE SCALE GENOMIC DNA]</scope>
    <source>
        <strain evidence="3">JAM81 / FGSC 10211</strain>
    </source>
</reference>
<dbReference type="OrthoDB" id="5560525at2759"/>
<dbReference type="PANTHER" id="PTHR14430:SF0">
    <property type="entry name" value="SEC2P DOMAIN-CONTAINING PROTEIN"/>
    <property type="match status" value="1"/>
</dbReference>
<dbReference type="AlphaFoldDB" id="F4NWC2"/>
<evidence type="ECO:0000313" key="2">
    <source>
        <dbReference type="EMBL" id="EGF82454.1"/>
    </source>
</evidence>
<dbReference type="GeneID" id="18241145"/>
<proteinExistence type="predicted"/>
<protein>
    <submittedName>
        <fullName evidence="2">Expressed protein</fullName>
    </submittedName>
</protein>
<keyword evidence="3" id="KW-1185">Reference proteome</keyword>
<dbReference type="CDD" id="cd21044">
    <property type="entry name" value="Rab11BD_RAB3IP_like"/>
    <property type="match status" value="1"/>
</dbReference>
<keyword evidence="1" id="KW-0175">Coiled coil</keyword>
<dbReference type="GO" id="GO:0005085">
    <property type="term" value="F:guanyl-nucleotide exchange factor activity"/>
    <property type="evidence" value="ECO:0007669"/>
    <property type="project" value="InterPro"/>
</dbReference>
<dbReference type="InterPro" id="IPR040351">
    <property type="entry name" value="RAB3IL/RAB3IP/Sec2"/>
</dbReference>
<dbReference type="Proteomes" id="UP000007241">
    <property type="component" value="Unassembled WGS sequence"/>
</dbReference>
<evidence type="ECO:0000256" key="1">
    <source>
        <dbReference type="ARBA" id="ARBA00023054"/>
    </source>
</evidence>
<evidence type="ECO:0000313" key="3">
    <source>
        <dbReference type="Proteomes" id="UP000007241"/>
    </source>
</evidence>
<organism evidence="2 3">
    <name type="scientific">Batrachochytrium dendrobatidis (strain JAM81 / FGSC 10211)</name>
    <name type="common">Frog chytrid fungus</name>
    <dbReference type="NCBI Taxonomy" id="684364"/>
    <lineage>
        <taxon>Eukaryota</taxon>
        <taxon>Fungi</taxon>
        <taxon>Fungi incertae sedis</taxon>
        <taxon>Chytridiomycota</taxon>
        <taxon>Chytridiomycota incertae sedis</taxon>
        <taxon>Chytridiomycetes</taxon>
        <taxon>Rhizophydiales</taxon>
        <taxon>Rhizophydiales incertae sedis</taxon>
        <taxon>Batrachochytrium</taxon>
    </lineage>
</organism>
<dbReference type="PANTHER" id="PTHR14430">
    <property type="entry name" value="RABIN3-RELATED"/>
    <property type="match status" value="1"/>
</dbReference>
<name>F4NWC2_BATDJ</name>
<dbReference type="HOGENOM" id="CLU_1337291_0_0_1"/>
<dbReference type="InParanoid" id="F4NWC2"/>
<dbReference type="RefSeq" id="XP_006676852.1">
    <property type="nucleotide sequence ID" value="XM_006676789.1"/>
</dbReference>
<sequence>MKRCIAESVEPCLFYSYPVHGAGYSKSNVYGVGMSASFKKKLFDCAMKGLCEVKLVAGITSPRVTLSVLSPAIEPTLTEPSSQVTQAVPKDRCALCTIVRDCEYAIRLLPASSNTKQWAGLCRCCRDRVTSVLDFFTYSNYMIQGSIGPGKQGATILSIFRQMLWLCRRMSTAKIGSCSMFETALSAITGPGGGGDWETDIKILT</sequence>
<dbReference type="STRING" id="684364.F4NWC2"/>
<dbReference type="EMBL" id="GL882880">
    <property type="protein sequence ID" value="EGF82454.1"/>
    <property type="molecule type" value="Genomic_DNA"/>
</dbReference>
<dbReference type="Pfam" id="PF25555">
    <property type="entry name" value="RAB3A-like_C"/>
    <property type="match status" value="1"/>
</dbReference>